<evidence type="ECO:0008006" key="4">
    <source>
        <dbReference type="Google" id="ProtNLM"/>
    </source>
</evidence>
<sequence length="60" mass="6974">MSITPFQTTYNLLIITLIVYFSFIVTFGKSNLNFGCNLSKYVCKKLEEIGIFIFRQPCVR</sequence>
<dbReference type="Proteomes" id="UP000191272">
    <property type="component" value="Chromosome"/>
</dbReference>
<proteinExistence type="predicted"/>
<evidence type="ECO:0000256" key="1">
    <source>
        <dbReference type="SAM" id="Phobius"/>
    </source>
</evidence>
<accession>A0ABN4Y9K8</accession>
<evidence type="ECO:0000313" key="3">
    <source>
        <dbReference type="Proteomes" id="UP000191272"/>
    </source>
</evidence>
<dbReference type="EMBL" id="CP020452">
    <property type="protein sequence ID" value="ARC51656.1"/>
    <property type="molecule type" value="Genomic_DNA"/>
</dbReference>
<organism evidence="2 3">
    <name type="scientific">Neisseria mucosa</name>
    <dbReference type="NCBI Taxonomy" id="488"/>
    <lineage>
        <taxon>Bacteria</taxon>
        <taxon>Pseudomonadati</taxon>
        <taxon>Pseudomonadota</taxon>
        <taxon>Betaproteobacteria</taxon>
        <taxon>Neisseriales</taxon>
        <taxon>Neisseriaceae</taxon>
        <taxon>Neisseria</taxon>
    </lineage>
</organism>
<feature type="transmembrane region" description="Helical" evidence="1">
    <location>
        <begin position="12"/>
        <end position="32"/>
    </location>
</feature>
<keyword evidence="1" id="KW-0472">Membrane</keyword>
<keyword evidence="3" id="KW-1185">Reference proteome</keyword>
<keyword evidence="1" id="KW-1133">Transmembrane helix</keyword>
<evidence type="ECO:0000313" key="2">
    <source>
        <dbReference type="EMBL" id="ARC51656.1"/>
    </source>
</evidence>
<name>A0ABN4Y9K8_NEIMU</name>
<reference evidence="3" key="1">
    <citation type="submission" date="2017-03" db="EMBL/GenBank/DDBJ databases">
        <title>FDA dAtabase for Regulatory Grade micrObial Sequences (FDA-ARGOS): Supporting development and validation of Infectious Disease Dx tests.</title>
        <authorList>
            <person name="Campos J."/>
            <person name="Goldberg B."/>
            <person name="Tallon L."/>
            <person name="Sadzewicz L."/>
            <person name="Sengamalay N."/>
            <person name="Ott S."/>
            <person name="Godinez A."/>
            <person name="Nagaraj S."/>
            <person name="Vyas G."/>
            <person name="Aluvathingal J."/>
            <person name="Nadendla S."/>
            <person name="Geyer C."/>
            <person name="Nandy P."/>
            <person name="Hobson J."/>
            <person name="Sichtig H."/>
        </authorList>
    </citation>
    <scope>NUCLEOTIDE SEQUENCE [LARGE SCALE GENOMIC DNA]</scope>
    <source>
        <strain evidence="3">FDAARGOS_260</strain>
    </source>
</reference>
<gene>
    <name evidence="2" type="ORF">A6J88_11005</name>
</gene>
<protein>
    <recommendedName>
        <fullName evidence="4">Nodule Cysteine-Rich (NCR) secreted peptide</fullName>
    </recommendedName>
</protein>
<keyword evidence="1" id="KW-0812">Transmembrane</keyword>